<dbReference type="RefSeq" id="WP_007008830.1">
    <property type="nucleotide sequence ID" value="NZ_FNSL01000001.1"/>
</dbReference>
<protein>
    <recommendedName>
        <fullName evidence="4">DUF992 domain-containing protein</fullName>
    </recommendedName>
</protein>
<gene>
    <name evidence="2" type="ORF">SAMN05216452_1468</name>
</gene>
<evidence type="ECO:0000256" key="1">
    <source>
        <dbReference type="SAM" id="SignalP"/>
    </source>
</evidence>
<dbReference type="Proteomes" id="UP000199064">
    <property type="component" value="Unassembled WGS sequence"/>
</dbReference>
<dbReference type="EMBL" id="FNSL01000001">
    <property type="protein sequence ID" value="SEB46808.1"/>
    <property type="molecule type" value="Genomic_DNA"/>
</dbReference>
<dbReference type="AlphaFoldDB" id="A0A1H4JM82"/>
<keyword evidence="1" id="KW-0732">Signal</keyword>
<evidence type="ECO:0000313" key="2">
    <source>
        <dbReference type="EMBL" id="SEB46808.1"/>
    </source>
</evidence>
<accession>A0A1H4JM82</accession>
<dbReference type="InterPro" id="IPR009333">
    <property type="entry name" value="DUF992"/>
</dbReference>
<name>A0A1H4JM82_9HYPH</name>
<keyword evidence="3" id="KW-1185">Reference proteome</keyword>
<reference evidence="3" key="1">
    <citation type="submission" date="2016-10" db="EMBL/GenBank/DDBJ databases">
        <authorList>
            <person name="Varghese N."/>
            <person name="Submissions S."/>
        </authorList>
    </citation>
    <scope>NUCLEOTIDE SEQUENCE [LARGE SCALE GENOMIC DNA]</scope>
    <source>
        <strain evidence="3">ES.061</strain>
    </source>
</reference>
<organism evidence="2 3">
    <name type="scientific">Nitratireductor aquibiodomus</name>
    <dbReference type="NCBI Taxonomy" id="204799"/>
    <lineage>
        <taxon>Bacteria</taxon>
        <taxon>Pseudomonadati</taxon>
        <taxon>Pseudomonadota</taxon>
        <taxon>Alphaproteobacteria</taxon>
        <taxon>Hyphomicrobiales</taxon>
        <taxon>Phyllobacteriaceae</taxon>
        <taxon>Nitratireductor</taxon>
    </lineage>
</organism>
<feature type="signal peptide" evidence="1">
    <location>
        <begin position="1"/>
        <end position="21"/>
    </location>
</feature>
<evidence type="ECO:0008006" key="4">
    <source>
        <dbReference type="Google" id="ProtNLM"/>
    </source>
</evidence>
<feature type="chain" id="PRO_5011673881" description="DUF992 domain-containing protein" evidence="1">
    <location>
        <begin position="22"/>
        <end position="161"/>
    </location>
</feature>
<sequence length="161" mass="16365">MKKAIILASVLTAAAATPALSQQRVEVGVLDCVIEGGAGVVIASSQELACTFEPADENRPPETYVGVVNKFGLDVGVKDATQMQWLVMAPTADAYAPGALEGDYAGVSAEVAAGLGAGANILVTQDSESLMLQPLSVEGKTGINVALGVSEFQLRSTAAAE</sequence>
<evidence type="ECO:0000313" key="3">
    <source>
        <dbReference type="Proteomes" id="UP000199064"/>
    </source>
</evidence>
<dbReference type="Pfam" id="PF06186">
    <property type="entry name" value="DUF992"/>
    <property type="match status" value="1"/>
</dbReference>
<proteinExistence type="predicted"/>